<feature type="compositionally biased region" description="Basic and acidic residues" evidence="1">
    <location>
        <begin position="259"/>
        <end position="269"/>
    </location>
</feature>
<feature type="compositionally biased region" description="Basic and acidic residues" evidence="1">
    <location>
        <begin position="304"/>
        <end position="315"/>
    </location>
</feature>
<dbReference type="EMBL" id="MZNU01000434">
    <property type="protein sequence ID" value="OWO97544.1"/>
    <property type="molecule type" value="Genomic_DNA"/>
</dbReference>
<protein>
    <submittedName>
        <fullName evidence="2">Uncharacterized protein</fullName>
    </submittedName>
</protein>
<accession>A0A218YU47</accession>
<name>A0A218YU47_9HELO</name>
<comment type="caution">
    <text evidence="2">The sequence shown here is derived from an EMBL/GenBank/DDBJ whole genome shotgun (WGS) entry which is preliminary data.</text>
</comment>
<evidence type="ECO:0000313" key="2">
    <source>
        <dbReference type="EMBL" id="OWO97544.1"/>
    </source>
</evidence>
<proteinExistence type="predicted"/>
<evidence type="ECO:0000313" key="3">
    <source>
        <dbReference type="Proteomes" id="UP000242519"/>
    </source>
</evidence>
<reference evidence="2 3" key="1">
    <citation type="submission" date="2017-04" db="EMBL/GenBank/DDBJ databases">
        <title>Draft genome sequence of Marssonina coronaria NL1: causal agent of apple blotch.</title>
        <authorList>
            <person name="Cheng Q."/>
        </authorList>
    </citation>
    <scope>NUCLEOTIDE SEQUENCE [LARGE SCALE GENOMIC DNA]</scope>
    <source>
        <strain evidence="2 3">NL1</strain>
    </source>
</reference>
<sequence>MLEPRASSPLDPSHFKQSPKRKRGLPAISTIPPTPPRSSPDAEDMRFNPGPSAEAMRATSIPSIPSPIPSHIDTRIADEERDDGASSPRTKVANKFQELGLQESGVIKFDLGAPNTFRGSGTDGVFGELLDRGEEEPRKRVKLLAPKRPRSEIPETPQPGQNDGYGQQMPIDPMNDEVTMEEGAKGMVPGNEVEVMVFRGSPVPSGDLGQAYSSVNRFSDSKSSRKRAWTPTLFEAGFKRNDVGDGNVVDEDRAALTWHDDEITGHDPTDPDDDGVGINGIGFKPTAAEAEKRSHQRRQQMAEYKTREMKEARKSRMDRRKGSAMVNAKEEQESARRVRFMDTEETTILT</sequence>
<dbReference type="Proteomes" id="UP000242519">
    <property type="component" value="Unassembled WGS sequence"/>
</dbReference>
<gene>
    <name evidence="2" type="ORF">B2J93_655</name>
</gene>
<dbReference type="OrthoDB" id="5391950at2759"/>
<feature type="compositionally biased region" description="Basic and acidic residues" evidence="1">
    <location>
        <begin position="328"/>
        <end position="342"/>
    </location>
</feature>
<feature type="region of interest" description="Disordered" evidence="1">
    <location>
        <begin position="111"/>
        <end position="173"/>
    </location>
</feature>
<organism evidence="2 3">
    <name type="scientific">Diplocarpon coronariae</name>
    <dbReference type="NCBI Taxonomy" id="2795749"/>
    <lineage>
        <taxon>Eukaryota</taxon>
        <taxon>Fungi</taxon>
        <taxon>Dikarya</taxon>
        <taxon>Ascomycota</taxon>
        <taxon>Pezizomycotina</taxon>
        <taxon>Leotiomycetes</taxon>
        <taxon>Helotiales</taxon>
        <taxon>Drepanopezizaceae</taxon>
        <taxon>Diplocarpon</taxon>
    </lineage>
</organism>
<keyword evidence="3" id="KW-1185">Reference proteome</keyword>
<feature type="compositionally biased region" description="Basic residues" evidence="1">
    <location>
        <begin position="139"/>
        <end position="148"/>
    </location>
</feature>
<dbReference type="AlphaFoldDB" id="A0A218YU47"/>
<feature type="region of interest" description="Disordered" evidence="1">
    <location>
        <begin position="259"/>
        <end position="350"/>
    </location>
</feature>
<feature type="region of interest" description="Disordered" evidence="1">
    <location>
        <begin position="1"/>
        <end position="90"/>
    </location>
</feature>
<feature type="compositionally biased region" description="Basic and acidic residues" evidence="1">
    <location>
        <begin position="129"/>
        <end position="138"/>
    </location>
</feature>
<dbReference type="InParanoid" id="A0A218YU47"/>
<evidence type="ECO:0000256" key="1">
    <source>
        <dbReference type="SAM" id="MobiDB-lite"/>
    </source>
</evidence>